<protein>
    <submittedName>
        <fullName evidence="8">GMC oxidoreductase</fullName>
    </submittedName>
</protein>
<dbReference type="Proteomes" id="UP000181951">
    <property type="component" value="Unassembled WGS sequence"/>
</dbReference>
<dbReference type="Pfam" id="PF05199">
    <property type="entry name" value="GMC_oxred_C"/>
    <property type="match status" value="1"/>
</dbReference>
<reference evidence="8 9" key="1">
    <citation type="submission" date="2016-10" db="EMBL/GenBank/DDBJ databases">
        <authorList>
            <person name="de Groot N.N."/>
        </authorList>
    </citation>
    <scope>NUCLEOTIDE SEQUENCE [LARGE SCALE GENOMIC DNA]</scope>
    <source>
        <strain evidence="8 9">CGMCC 4.2026</strain>
    </source>
</reference>
<proteinExistence type="inferred from homology"/>
<dbReference type="PANTHER" id="PTHR42784">
    <property type="entry name" value="PYRANOSE 2-OXIDASE"/>
    <property type="match status" value="1"/>
</dbReference>
<comment type="similarity">
    <text evidence="2">Belongs to the GMC oxidoreductase family.</text>
</comment>
<accession>A0A1H8TJF4</accession>
<evidence type="ECO:0000259" key="7">
    <source>
        <dbReference type="Pfam" id="PF05199"/>
    </source>
</evidence>
<keyword evidence="5" id="KW-0560">Oxidoreductase</keyword>
<comment type="cofactor">
    <cofactor evidence="1">
        <name>FAD</name>
        <dbReference type="ChEBI" id="CHEBI:57692"/>
    </cofactor>
</comment>
<evidence type="ECO:0000256" key="6">
    <source>
        <dbReference type="SAM" id="MobiDB-lite"/>
    </source>
</evidence>
<dbReference type="InterPro" id="IPR036188">
    <property type="entry name" value="FAD/NAD-bd_sf"/>
</dbReference>
<feature type="region of interest" description="Disordered" evidence="6">
    <location>
        <begin position="1"/>
        <end position="26"/>
    </location>
</feature>
<evidence type="ECO:0000256" key="1">
    <source>
        <dbReference type="ARBA" id="ARBA00001974"/>
    </source>
</evidence>
<evidence type="ECO:0000313" key="8">
    <source>
        <dbReference type="EMBL" id="SEO90703.1"/>
    </source>
</evidence>
<feature type="domain" description="Glucose-methanol-choline oxidoreductase C-terminal" evidence="7">
    <location>
        <begin position="7"/>
        <end position="60"/>
    </location>
</feature>
<organism evidence="8 9">
    <name type="scientific">Actinacidiphila rubida</name>
    <dbReference type="NCBI Taxonomy" id="310780"/>
    <lineage>
        <taxon>Bacteria</taxon>
        <taxon>Bacillati</taxon>
        <taxon>Actinomycetota</taxon>
        <taxon>Actinomycetes</taxon>
        <taxon>Kitasatosporales</taxon>
        <taxon>Streptomycetaceae</taxon>
        <taxon>Actinacidiphila</taxon>
    </lineage>
</organism>
<evidence type="ECO:0000256" key="3">
    <source>
        <dbReference type="ARBA" id="ARBA00022630"/>
    </source>
</evidence>
<dbReference type="InterPro" id="IPR007867">
    <property type="entry name" value="GMC_OxRtase_C"/>
</dbReference>
<dbReference type="EMBL" id="FODD01000054">
    <property type="protein sequence ID" value="SEO90703.1"/>
    <property type="molecule type" value="Genomic_DNA"/>
</dbReference>
<name>A0A1H8TJF4_9ACTN</name>
<evidence type="ECO:0000256" key="5">
    <source>
        <dbReference type="ARBA" id="ARBA00023002"/>
    </source>
</evidence>
<gene>
    <name evidence="8" type="ORF">SAMN05216267_105413</name>
</gene>
<dbReference type="SUPFAM" id="SSF51905">
    <property type="entry name" value="FAD/NAD(P)-binding domain"/>
    <property type="match status" value="1"/>
</dbReference>
<evidence type="ECO:0000256" key="4">
    <source>
        <dbReference type="ARBA" id="ARBA00022827"/>
    </source>
</evidence>
<dbReference type="Gene3D" id="3.50.50.60">
    <property type="entry name" value="FAD/NAD(P)-binding domain"/>
    <property type="match status" value="1"/>
</dbReference>
<keyword evidence="3" id="KW-0285">Flavoprotein</keyword>
<evidence type="ECO:0000313" key="9">
    <source>
        <dbReference type="Proteomes" id="UP000181951"/>
    </source>
</evidence>
<evidence type="ECO:0000256" key="2">
    <source>
        <dbReference type="ARBA" id="ARBA00010790"/>
    </source>
</evidence>
<sequence>MAGTVTARPIGSVRIGDDPAGSALGDSHELRRHRGLFVTDGSAVPASLTVNPSLTIAALAERAVPAIVSRAREAAADVTYGAPLPPSAT</sequence>
<keyword evidence="4" id="KW-0274">FAD</keyword>
<dbReference type="InterPro" id="IPR051473">
    <property type="entry name" value="P2Ox-like"/>
</dbReference>
<keyword evidence="9" id="KW-1185">Reference proteome</keyword>
<dbReference type="STRING" id="310780.SAMN05216267_105413"/>
<dbReference type="AlphaFoldDB" id="A0A1H8TJF4"/>
<dbReference type="GO" id="GO:0016614">
    <property type="term" value="F:oxidoreductase activity, acting on CH-OH group of donors"/>
    <property type="evidence" value="ECO:0007669"/>
    <property type="project" value="InterPro"/>
</dbReference>
<dbReference type="PANTHER" id="PTHR42784:SF1">
    <property type="entry name" value="PYRANOSE 2-OXIDASE"/>
    <property type="match status" value="1"/>
</dbReference>